<keyword evidence="1" id="KW-0472">Membrane</keyword>
<proteinExistence type="predicted"/>
<evidence type="ECO:0000256" key="1">
    <source>
        <dbReference type="SAM" id="Phobius"/>
    </source>
</evidence>
<reference evidence="2 3" key="1">
    <citation type="submission" date="2021-04" db="EMBL/GenBank/DDBJ databases">
        <authorList>
            <person name="Shkoporov A.N."/>
            <person name="Stockdale S.R."/>
            <person name="Guerin E."/>
            <person name="Ross R.P."/>
            <person name="Hill C."/>
        </authorList>
    </citation>
    <scope>NUCLEOTIDE SEQUENCE [LARGE SCALE GENOMIC DNA]</scope>
    <source>
        <strain evidence="3">cr61_1</strain>
    </source>
</reference>
<protein>
    <submittedName>
        <fullName evidence="2">Uncharacterized protein</fullName>
    </submittedName>
</protein>
<keyword evidence="1" id="KW-0812">Transmembrane</keyword>
<keyword evidence="1" id="KW-1133">Transmembrane helix</keyword>
<feature type="transmembrane region" description="Helical" evidence="1">
    <location>
        <begin position="13"/>
        <end position="31"/>
    </location>
</feature>
<dbReference type="GeneID" id="75686998"/>
<dbReference type="RefSeq" id="YP_010509516.1">
    <property type="nucleotide sequence ID" value="NC_067209.1"/>
</dbReference>
<dbReference type="Proteomes" id="UP000827408">
    <property type="component" value="Segment"/>
</dbReference>
<accession>A0AAE7RW93</accession>
<organism evidence="2 3">
    <name type="scientific">uncultured phage cr61_1</name>
    <dbReference type="NCBI Taxonomy" id="2986417"/>
    <lineage>
        <taxon>Viruses</taxon>
        <taxon>Duplodnaviria</taxon>
        <taxon>Heunggongvirae</taxon>
        <taxon>Uroviricota</taxon>
        <taxon>Caudoviricetes</taxon>
        <taxon>Crassvirales</taxon>
        <taxon>Suoliviridae</taxon>
        <taxon>Oafivirinae</taxon>
        <taxon>Bohxovirus</taxon>
        <taxon>Bohxovirus oralis</taxon>
    </lineage>
</organism>
<gene>
    <name evidence="2" type="primary">gp_67506</name>
</gene>
<dbReference type="EMBL" id="MZ130491">
    <property type="protein sequence ID" value="QWM90576.1"/>
    <property type="molecule type" value="Genomic_DNA"/>
</dbReference>
<name>A0AAE7RW93_9CAUD</name>
<sequence>MVKLLNVLGSEKAVYSFISFCLGMLAIAFLLRCANLHVVDGNDFERIQLQKRTQDLNHKYYNYYKATESLLDSVMEEDDPVFETDCGSNYLDAYRAVTNVLDEKDN</sequence>
<evidence type="ECO:0000313" key="2">
    <source>
        <dbReference type="EMBL" id="QWM90576.1"/>
    </source>
</evidence>
<keyword evidence="3" id="KW-1185">Reference proteome</keyword>
<evidence type="ECO:0000313" key="3">
    <source>
        <dbReference type="Proteomes" id="UP000827408"/>
    </source>
</evidence>
<dbReference type="KEGG" id="vg:75686998"/>